<keyword evidence="5" id="KW-0049">Antioxidant</keyword>
<dbReference type="SUPFAM" id="SSF52833">
    <property type="entry name" value="Thioredoxin-like"/>
    <property type="match status" value="1"/>
</dbReference>
<keyword evidence="4" id="KW-0575">Peroxidase</keyword>
<dbReference type="GO" id="GO:0005634">
    <property type="term" value="C:nucleus"/>
    <property type="evidence" value="ECO:0007669"/>
    <property type="project" value="UniProtKB-SubCell"/>
</dbReference>
<keyword evidence="9" id="KW-0676">Redox-active center</keyword>
<evidence type="ECO:0000256" key="4">
    <source>
        <dbReference type="ARBA" id="ARBA00022559"/>
    </source>
</evidence>
<evidence type="ECO:0000256" key="1">
    <source>
        <dbReference type="ARBA" id="ARBA00004123"/>
    </source>
</evidence>
<dbReference type="GO" id="GO:0045454">
    <property type="term" value="P:cell redox homeostasis"/>
    <property type="evidence" value="ECO:0007669"/>
    <property type="project" value="TreeGrafter"/>
</dbReference>
<proteinExistence type="inferred from homology"/>
<reference evidence="16 17" key="1">
    <citation type="journal article" date="2016" name="Mol. Biol. Evol.">
        <title>Comparative Genomics of Early-Diverging Mushroom-Forming Fungi Provides Insights into the Origins of Lignocellulose Decay Capabilities.</title>
        <authorList>
            <person name="Nagy L.G."/>
            <person name="Riley R."/>
            <person name="Tritt A."/>
            <person name="Adam C."/>
            <person name="Daum C."/>
            <person name="Floudas D."/>
            <person name="Sun H."/>
            <person name="Yadav J.S."/>
            <person name="Pangilinan J."/>
            <person name="Larsson K.H."/>
            <person name="Matsuura K."/>
            <person name="Barry K."/>
            <person name="Labutti K."/>
            <person name="Kuo R."/>
            <person name="Ohm R.A."/>
            <person name="Bhattacharya S.S."/>
            <person name="Shirouzu T."/>
            <person name="Yoshinaga Y."/>
            <person name="Martin F.M."/>
            <person name="Grigoriev I.V."/>
            <person name="Hibbett D.S."/>
        </authorList>
    </citation>
    <scope>NUCLEOTIDE SEQUENCE [LARGE SCALE GENOMIC DNA]</scope>
    <source>
        <strain evidence="16 17">HHB9708</strain>
    </source>
</reference>
<evidence type="ECO:0000256" key="8">
    <source>
        <dbReference type="ARBA" id="ARBA00023242"/>
    </source>
</evidence>
<dbReference type="InterPro" id="IPR013766">
    <property type="entry name" value="Thioredoxin_domain"/>
</dbReference>
<feature type="region of interest" description="Disordered" evidence="14">
    <location>
        <begin position="1"/>
        <end position="104"/>
    </location>
</feature>
<evidence type="ECO:0000256" key="6">
    <source>
        <dbReference type="ARBA" id="ARBA00023002"/>
    </source>
</evidence>
<evidence type="ECO:0000256" key="11">
    <source>
        <dbReference type="ARBA" id="ARBA00038489"/>
    </source>
</evidence>
<dbReference type="InterPro" id="IPR000866">
    <property type="entry name" value="AhpC/TSA"/>
</dbReference>
<feature type="domain" description="Thioredoxin" evidence="15">
    <location>
        <begin position="95"/>
        <end position="241"/>
    </location>
</feature>
<keyword evidence="6" id="KW-0560">Oxidoreductase</keyword>
<dbReference type="Gene3D" id="3.40.30.10">
    <property type="entry name" value="Glutaredoxin"/>
    <property type="match status" value="1"/>
</dbReference>
<evidence type="ECO:0000313" key="17">
    <source>
        <dbReference type="Proteomes" id="UP000076722"/>
    </source>
</evidence>
<dbReference type="EMBL" id="KV419415">
    <property type="protein sequence ID" value="KZS91506.1"/>
    <property type="molecule type" value="Genomic_DNA"/>
</dbReference>
<dbReference type="Pfam" id="PF00578">
    <property type="entry name" value="AhpC-TSA"/>
    <property type="match status" value="1"/>
</dbReference>
<dbReference type="CDD" id="cd03017">
    <property type="entry name" value="PRX_BCP"/>
    <property type="match status" value="1"/>
</dbReference>
<evidence type="ECO:0000256" key="2">
    <source>
        <dbReference type="ARBA" id="ARBA00011245"/>
    </source>
</evidence>
<evidence type="ECO:0000256" key="9">
    <source>
        <dbReference type="ARBA" id="ARBA00023284"/>
    </source>
</evidence>
<dbReference type="InterPro" id="IPR050924">
    <property type="entry name" value="Peroxiredoxin_BCP/PrxQ"/>
</dbReference>
<dbReference type="PANTHER" id="PTHR42801:SF23">
    <property type="entry name" value="PEROXIREDOXIN DOT5"/>
    <property type="match status" value="1"/>
</dbReference>
<dbReference type="OrthoDB" id="338622at2759"/>
<organism evidence="16 17">
    <name type="scientific">Sistotremastrum niveocremeum HHB9708</name>
    <dbReference type="NCBI Taxonomy" id="1314777"/>
    <lineage>
        <taxon>Eukaryota</taxon>
        <taxon>Fungi</taxon>
        <taxon>Dikarya</taxon>
        <taxon>Basidiomycota</taxon>
        <taxon>Agaricomycotina</taxon>
        <taxon>Agaricomycetes</taxon>
        <taxon>Sistotremastrales</taxon>
        <taxon>Sistotremastraceae</taxon>
        <taxon>Sertulicium</taxon>
        <taxon>Sertulicium niveocremeum</taxon>
    </lineage>
</organism>
<comment type="subcellular location">
    <subcellularLocation>
        <location evidence="1">Nucleus</location>
    </subcellularLocation>
</comment>
<comment type="catalytic activity">
    <reaction evidence="12">
        <text>a hydroperoxide + [thioredoxin]-dithiol = an alcohol + [thioredoxin]-disulfide + H2O</text>
        <dbReference type="Rhea" id="RHEA:62620"/>
        <dbReference type="Rhea" id="RHEA-COMP:10698"/>
        <dbReference type="Rhea" id="RHEA-COMP:10700"/>
        <dbReference type="ChEBI" id="CHEBI:15377"/>
        <dbReference type="ChEBI" id="CHEBI:29950"/>
        <dbReference type="ChEBI" id="CHEBI:30879"/>
        <dbReference type="ChEBI" id="CHEBI:35924"/>
        <dbReference type="ChEBI" id="CHEBI:50058"/>
        <dbReference type="EC" id="1.11.1.24"/>
    </reaction>
</comment>
<gene>
    <name evidence="16" type="ORF">SISNIDRAFT_429978</name>
</gene>
<evidence type="ECO:0000256" key="3">
    <source>
        <dbReference type="ARBA" id="ARBA00013017"/>
    </source>
</evidence>
<protein>
    <recommendedName>
        <fullName evidence="3">thioredoxin-dependent peroxiredoxin</fullName>
        <ecNumber evidence="3">1.11.1.24</ecNumber>
    </recommendedName>
    <alternativeName>
        <fullName evidence="13">Nuclear thiol peroxidase</fullName>
    </alternativeName>
    <alternativeName>
        <fullName evidence="10">Thioredoxin peroxidase</fullName>
    </alternativeName>
</protein>
<dbReference type="AlphaFoldDB" id="A0A164SI71"/>
<sequence length="244" mass="26387">MPRKAAVTSSETPAEPRRSTRVASLPKPEEPIKKPAKKSSGEKRTASDKADAGDGAGEESAAKKAKTTPDDSEEKDQLKDDEDEDAPQKPELAPINIGDSLPDITLKNEKDEDIKIAELAAEKGVIFFLVPKADTSGCTTQACGFRDSYPDFTGLDYTVYCLSADPPSAQLKWQTKKHLPYPLISDKKRVLITALGAGKNGKTARSHFIFEKGGKLIEKKQPVKPAESPVLALAFIKGLSEKHS</sequence>
<dbReference type="GO" id="GO:0005737">
    <property type="term" value="C:cytoplasm"/>
    <property type="evidence" value="ECO:0007669"/>
    <property type="project" value="TreeGrafter"/>
</dbReference>
<evidence type="ECO:0000256" key="10">
    <source>
        <dbReference type="ARBA" id="ARBA00032824"/>
    </source>
</evidence>
<dbReference type="GO" id="GO:0034599">
    <property type="term" value="P:cellular response to oxidative stress"/>
    <property type="evidence" value="ECO:0007669"/>
    <property type="project" value="TreeGrafter"/>
</dbReference>
<evidence type="ECO:0000256" key="13">
    <source>
        <dbReference type="ARBA" id="ARBA00077538"/>
    </source>
</evidence>
<feature type="compositionally biased region" description="Basic and acidic residues" evidence="14">
    <location>
        <begin position="27"/>
        <end position="52"/>
    </location>
</feature>
<dbReference type="GO" id="GO:0008379">
    <property type="term" value="F:thioredoxin peroxidase activity"/>
    <property type="evidence" value="ECO:0007669"/>
    <property type="project" value="TreeGrafter"/>
</dbReference>
<evidence type="ECO:0000256" key="7">
    <source>
        <dbReference type="ARBA" id="ARBA00023157"/>
    </source>
</evidence>
<feature type="compositionally biased region" description="Acidic residues" evidence="14">
    <location>
        <begin position="70"/>
        <end position="85"/>
    </location>
</feature>
<dbReference type="PANTHER" id="PTHR42801">
    <property type="entry name" value="THIOREDOXIN-DEPENDENT PEROXIDE REDUCTASE"/>
    <property type="match status" value="1"/>
</dbReference>
<dbReference type="FunFam" id="3.40.30.10:FF:000157">
    <property type="entry name" value="DOT5p Nuclear thiol peroxidase"/>
    <property type="match status" value="1"/>
</dbReference>
<keyword evidence="8" id="KW-0539">Nucleus</keyword>
<dbReference type="STRING" id="1314777.A0A164SI71"/>
<evidence type="ECO:0000256" key="5">
    <source>
        <dbReference type="ARBA" id="ARBA00022862"/>
    </source>
</evidence>
<name>A0A164SI71_9AGAM</name>
<dbReference type="Proteomes" id="UP000076722">
    <property type="component" value="Unassembled WGS sequence"/>
</dbReference>
<evidence type="ECO:0000256" key="14">
    <source>
        <dbReference type="SAM" id="MobiDB-lite"/>
    </source>
</evidence>
<dbReference type="EC" id="1.11.1.24" evidence="3"/>
<accession>A0A164SI71</accession>
<evidence type="ECO:0000259" key="15">
    <source>
        <dbReference type="PROSITE" id="PS51352"/>
    </source>
</evidence>
<keyword evidence="17" id="KW-1185">Reference proteome</keyword>
<dbReference type="PROSITE" id="PS51352">
    <property type="entry name" value="THIOREDOXIN_2"/>
    <property type="match status" value="1"/>
</dbReference>
<dbReference type="InterPro" id="IPR036249">
    <property type="entry name" value="Thioredoxin-like_sf"/>
</dbReference>
<keyword evidence="7" id="KW-1015">Disulfide bond</keyword>
<evidence type="ECO:0000256" key="12">
    <source>
        <dbReference type="ARBA" id="ARBA00049091"/>
    </source>
</evidence>
<comment type="subunit">
    <text evidence="2">Monomer.</text>
</comment>
<evidence type="ECO:0000313" key="16">
    <source>
        <dbReference type="EMBL" id="KZS91506.1"/>
    </source>
</evidence>
<comment type="similarity">
    <text evidence="11">Belongs to the peroxiredoxin family. BCP/PrxQ subfamily.</text>
</comment>